<comment type="pathway">
    <text evidence="2">Cofactor biosynthesis; thiamine diphosphate biosynthesis; thiamine diphosphate from thiamine phosphate: step 1/1.</text>
</comment>
<keyword evidence="2" id="KW-0479">Metal-binding</keyword>
<feature type="binding site" evidence="2">
    <location>
        <position position="213"/>
    </location>
    <ligand>
        <name>Mg(2+)</name>
        <dbReference type="ChEBI" id="CHEBI:18420"/>
        <label>5</label>
    </ligand>
</feature>
<feature type="domain" description="PurM-like C-terminal" evidence="4">
    <location>
        <begin position="153"/>
        <end position="304"/>
    </location>
</feature>
<dbReference type="CDD" id="cd02194">
    <property type="entry name" value="ThiL"/>
    <property type="match status" value="1"/>
</dbReference>
<feature type="binding site" evidence="2">
    <location>
        <position position="149"/>
    </location>
    <ligand>
        <name>ATP</name>
        <dbReference type="ChEBI" id="CHEBI:30616"/>
    </ligand>
</feature>
<dbReference type="GO" id="GO:0005524">
    <property type="term" value="F:ATP binding"/>
    <property type="evidence" value="ECO:0007669"/>
    <property type="project" value="UniProtKB-UniRule"/>
</dbReference>
<dbReference type="InterPro" id="IPR016188">
    <property type="entry name" value="PurM-like_N"/>
</dbReference>
<evidence type="ECO:0000259" key="3">
    <source>
        <dbReference type="Pfam" id="PF00586"/>
    </source>
</evidence>
<keyword evidence="2 5" id="KW-0808">Transferase</keyword>
<comment type="caution">
    <text evidence="2">Lacks conserved residue(s) required for the propagation of feature annotation.</text>
</comment>
<dbReference type="PANTHER" id="PTHR30270">
    <property type="entry name" value="THIAMINE-MONOPHOSPHATE KINASE"/>
    <property type="match status" value="1"/>
</dbReference>
<proteinExistence type="inferred from homology"/>
<feature type="binding site" evidence="2">
    <location>
        <position position="30"/>
    </location>
    <ligand>
        <name>Mg(2+)</name>
        <dbReference type="ChEBI" id="CHEBI:18420"/>
        <label>3</label>
    </ligand>
</feature>
<evidence type="ECO:0000256" key="1">
    <source>
        <dbReference type="ARBA" id="ARBA00022977"/>
    </source>
</evidence>
<evidence type="ECO:0000256" key="2">
    <source>
        <dbReference type="HAMAP-Rule" id="MF_02128"/>
    </source>
</evidence>
<sequence>MAGDGEFEFIRTRLLPLTEGDPAALGLADDAALLQAEPGQETVLACDSLVAGVHFLDSDTPAVVAARALRSNLSDLAAMGARPRGYLSAIAWPEALDAAWREAFVRALHREQSRYGLVLIGGDTTSTPGPLTVTLTLVGQIETGTALRRSGARPGEDVWVSGMIGDGLLGLLSARKAGTELAGALERYQAPDPRLELGLALRGLASAAIDVSDGLLADAGHIAAASACSLRVDVDTVPVSPTARDWLESGGALDALLAGGDDYELLFTAPAGCRERIAALGLSLDTNLTRIGSVMAGEGVQARWGDGSLMQPRKSGFTHF</sequence>
<dbReference type="EC" id="2.7.4.16" evidence="2"/>
<dbReference type="SUPFAM" id="SSF56042">
    <property type="entry name" value="PurM C-terminal domain-like"/>
    <property type="match status" value="1"/>
</dbReference>
<organism evidence="5 6">
    <name type="scientific">Maricaulis maris (strain MCS10)</name>
    <name type="common">Caulobacter maris</name>
    <dbReference type="NCBI Taxonomy" id="394221"/>
    <lineage>
        <taxon>Bacteria</taxon>
        <taxon>Pseudomonadati</taxon>
        <taxon>Pseudomonadota</taxon>
        <taxon>Alphaproteobacteria</taxon>
        <taxon>Maricaulales</taxon>
        <taxon>Maricaulaceae</taxon>
        <taxon>Maricaulis</taxon>
    </lineage>
</organism>
<dbReference type="Pfam" id="PF02769">
    <property type="entry name" value="AIRS_C"/>
    <property type="match status" value="1"/>
</dbReference>
<feature type="binding site" evidence="2">
    <location>
        <position position="123"/>
    </location>
    <ligand>
        <name>Mg(2+)</name>
        <dbReference type="ChEBI" id="CHEBI:18420"/>
        <label>1</label>
    </ligand>
</feature>
<evidence type="ECO:0000313" key="5">
    <source>
        <dbReference type="EMBL" id="ABI65822.1"/>
    </source>
</evidence>
<keyword evidence="6" id="KW-1185">Reference proteome</keyword>
<dbReference type="HAMAP" id="MF_02128">
    <property type="entry name" value="TMP_kinase"/>
    <property type="match status" value="1"/>
</dbReference>
<feature type="binding site" evidence="2">
    <location>
        <position position="261"/>
    </location>
    <ligand>
        <name>substrate</name>
    </ligand>
</feature>
<dbReference type="Gene3D" id="3.90.650.10">
    <property type="entry name" value="PurM-like C-terminal domain"/>
    <property type="match status" value="1"/>
</dbReference>
<feature type="binding site" evidence="2">
    <location>
        <position position="30"/>
    </location>
    <ligand>
        <name>Mg(2+)</name>
        <dbReference type="ChEBI" id="CHEBI:18420"/>
        <label>4</label>
    </ligand>
</feature>
<dbReference type="PIRSF" id="PIRSF005303">
    <property type="entry name" value="Thiam_monoph_kin"/>
    <property type="match status" value="1"/>
</dbReference>
<feature type="binding site" evidence="2">
    <location>
        <position position="210"/>
    </location>
    <ligand>
        <name>Mg(2+)</name>
        <dbReference type="ChEBI" id="CHEBI:18420"/>
        <label>3</label>
    </ligand>
</feature>
<protein>
    <recommendedName>
        <fullName evidence="2">Thiamine-monophosphate kinase</fullName>
        <shortName evidence="2">TMP kinase</shortName>
        <shortName evidence="2">Thiamine-phosphate kinase</shortName>
        <ecNumber evidence="2">2.7.4.16</ecNumber>
    </recommendedName>
</protein>
<feature type="binding site" evidence="2">
    <location>
        <begin position="122"/>
        <end position="123"/>
    </location>
    <ligand>
        <name>ATP</name>
        <dbReference type="ChEBI" id="CHEBI:30616"/>
    </ligand>
</feature>
<dbReference type="InterPro" id="IPR036676">
    <property type="entry name" value="PurM-like_C_sf"/>
</dbReference>
<dbReference type="GO" id="GO:0000287">
    <property type="term" value="F:magnesium ion binding"/>
    <property type="evidence" value="ECO:0007669"/>
    <property type="project" value="UniProtKB-UniRule"/>
</dbReference>
<feature type="binding site" evidence="2">
    <location>
        <position position="75"/>
    </location>
    <ligand>
        <name>Mg(2+)</name>
        <dbReference type="ChEBI" id="CHEBI:18420"/>
        <label>4</label>
    </ligand>
</feature>
<keyword evidence="1 2" id="KW-0784">Thiamine biosynthesis</keyword>
<dbReference type="SUPFAM" id="SSF55326">
    <property type="entry name" value="PurM N-terminal domain-like"/>
    <property type="match status" value="1"/>
</dbReference>
<evidence type="ECO:0000259" key="4">
    <source>
        <dbReference type="Pfam" id="PF02769"/>
    </source>
</evidence>
<comment type="similarity">
    <text evidence="2">Belongs to the thiamine-monophosphate kinase family.</text>
</comment>
<feature type="binding site" evidence="2">
    <location>
        <position position="75"/>
    </location>
    <ligand>
        <name>Mg(2+)</name>
        <dbReference type="ChEBI" id="CHEBI:18420"/>
        <label>3</label>
    </ligand>
</feature>
<dbReference type="OrthoDB" id="9802811at2"/>
<dbReference type="GO" id="GO:0009229">
    <property type="term" value="P:thiamine diphosphate biosynthetic process"/>
    <property type="evidence" value="ECO:0007669"/>
    <property type="project" value="UniProtKB-UniRule"/>
</dbReference>
<keyword evidence="2" id="KW-0460">Magnesium</keyword>
<keyword evidence="2 5" id="KW-0418">Kinase</keyword>
<dbReference type="Pfam" id="PF00586">
    <property type="entry name" value="AIRS"/>
    <property type="match status" value="1"/>
</dbReference>
<dbReference type="EMBL" id="CP000449">
    <property type="protein sequence ID" value="ABI65822.1"/>
    <property type="molecule type" value="Genomic_DNA"/>
</dbReference>
<keyword evidence="2" id="KW-0547">Nucleotide-binding</keyword>
<dbReference type="UniPathway" id="UPA00060">
    <property type="reaction ID" value="UER00142"/>
</dbReference>
<accession>Q0APG5</accession>
<dbReference type="AlphaFoldDB" id="Q0APG5"/>
<reference evidence="5 6" key="1">
    <citation type="submission" date="2006-08" db="EMBL/GenBank/DDBJ databases">
        <title>Complete sequence of Maricaulis maris MCS10.</title>
        <authorList>
            <consortium name="US DOE Joint Genome Institute"/>
            <person name="Copeland A."/>
            <person name="Lucas S."/>
            <person name="Lapidus A."/>
            <person name="Barry K."/>
            <person name="Detter J.C."/>
            <person name="Glavina del Rio T."/>
            <person name="Hammon N."/>
            <person name="Israni S."/>
            <person name="Dalin E."/>
            <person name="Tice H."/>
            <person name="Pitluck S."/>
            <person name="Saunders E."/>
            <person name="Brettin T."/>
            <person name="Bruce D."/>
            <person name="Han C."/>
            <person name="Tapia R."/>
            <person name="Gilna P."/>
            <person name="Schmutz J."/>
            <person name="Larimer F."/>
            <person name="Land M."/>
            <person name="Hauser L."/>
            <person name="Kyrpides N."/>
            <person name="Mikhailova N."/>
            <person name="Viollier P."/>
            <person name="Stephens C."/>
            <person name="Richardson P."/>
        </authorList>
    </citation>
    <scope>NUCLEOTIDE SEQUENCE [LARGE SCALE GENOMIC DNA]</scope>
    <source>
        <strain evidence="5 6">MCS10</strain>
    </source>
</reference>
<comment type="catalytic activity">
    <reaction evidence="2">
        <text>thiamine phosphate + ATP = thiamine diphosphate + ADP</text>
        <dbReference type="Rhea" id="RHEA:15913"/>
        <dbReference type="ChEBI" id="CHEBI:30616"/>
        <dbReference type="ChEBI" id="CHEBI:37575"/>
        <dbReference type="ChEBI" id="CHEBI:58937"/>
        <dbReference type="ChEBI" id="CHEBI:456216"/>
        <dbReference type="EC" id="2.7.4.16"/>
    </reaction>
</comment>
<dbReference type="InterPro" id="IPR010918">
    <property type="entry name" value="PurM-like_C_dom"/>
</dbReference>
<dbReference type="eggNOG" id="COG0611">
    <property type="taxonomic scope" value="Bacteria"/>
</dbReference>
<dbReference type="RefSeq" id="WP_011643469.1">
    <property type="nucleotide sequence ID" value="NC_008347.1"/>
</dbReference>
<dbReference type="InterPro" id="IPR036921">
    <property type="entry name" value="PurM-like_N_sf"/>
</dbReference>
<feature type="binding site" evidence="2">
    <location>
        <position position="212"/>
    </location>
    <ligand>
        <name>ATP</name>
        <dbReference type="ChEBI" id="CHEBI:30616"/>
    </ligand>
</feature>
<dbReference type="Proteomes" id="UP000001964">
    <property type="component" value="Chromosome"/>
</dbReference>
<dbReference type="NCBIfam" id="TIGR01379">
    <property type="entry name" value="thiL"/>
    <property type="match status" value="1"/>
</dbReference>
<keyword evidence="2" id="KW-0067">ATP-binding</keyword>
<feature type="binding site" evidence="2">
    <location>
        <position position="47"/>
    </location>
    <ligand>
        <name>Mg(2+)</name>
        <dbReference type="ChEBI" id="CHEBI:18420"/>
        <label>2</label>
    </ligand>
</feature>
<dbReference type="GO" id="GO:0009228">
    <property type="term" value="P:thiamine biosynthetic process"/>
    <property type="evidence" value="ECO:0007669"/>
    <property type="project" value="UniProtKB-KW"/>
</dbReference>
<dbReference type="KEGG" id="mmr:Mmar10_1530"/>
<dbReference type="PANTHER" id="PTHR30270:SF0">
    <property type="entry name" value="THIAMINE-MONOPHOSPHATE KINASE"/>
    <property type="match status" value="1"/>
</dbReference>
<comment type="function">
    <text evidence="2">Catalyzes the ATP-dependent phosphorylation of thiamine-monophosphate (TMP) to form thiamine-pyrophosphate (TPP), the active form of vitamin B1.</text>
</comment>
<gene>
    <name evidence="2" type="primary">thiL</name>
    <name evidence="5" type="ordered locus">Mmar10_1530</name>
</gene>
<dbReference type="HOGENOM" id="CLU_046964_3_0_5"/>
<dbReference type="GO" id="GO:0009030">
    <property type="term" value="F:thiamine-phosphate kinase activity"/>
    <property type="evidence" value="ECO:0007669"/>
    <property type="project" value="UniProtKB-UniRule"/>
</dbReference>
<feature type="binding site" evidence="2">
    <location>
        <position position="54"/>
    </location>
    <ligand>
        <name>substrate</name>
    </ligand>
</feature>
<feature type="binding site" evidence="2">
    <location>
        <position position="317"/>
    </location>
    <ligand>
        <name>substrate</name>
    </ligand>
</feature>
<evidence type="ECO:0000313" key="6">
    <source>
        <dbReference type="Proteomes" id="UP000001964"/>
    </source>
</evidence>
<name>Q0APG5_MARMM</name>
<feature type="binding site" evidence="2">
    <location>
        <position position="75"/>
    </location>
    <ligand>
        <name>Mg(2+)</name>
        <dbReference type="ChEBI" id="CHEBI:18420"/>
        <label>2</label>
    </ligand>
</feature>
<feature type="binding site" evidence="2">
    <location>
        <position position="47"/>
    </location>
    <ligand>
        <name>Mg(2+)</name>
        <dbReference type="ChEBI" id="CHEBI:18420"/>
        <label>1</label>
    </ligand>
</feature>
<dbReference type="STRING" id="394221.Mmar10_1530"/>
<comment type="miscellaneous">
    <text evidence="2">Reaction mechanism of ThiL seems to utilize a direct, inline transfer of the gamma-phosphate of ATP to TMP rather than a phosphorylated enzyme intermediate.</text>
</comment>
<dbReference type="Gene3D" id="3.30.1330.10">
    <property type="entry name" value="PurM-like, N-terminal domain"/>
    <property type="match status" value="1"/>
</dbReference>
<feature type="domain" description="PurM-like N-terminal" evidence="3">
    <location>
        <begin position="29"/>
        <end position="140"/>
    </location>
</feature>
<dbReference type="InterPro" id="IPR006283">
    <property type="entry name" value="ThiL-like"/>
</dbReference>